<feature type="domain" description="Non-canonical purine NTP phosphatase/PRRC1" evidence="12">
    <location>
        <begin position="7"/>
        <end position="169"/>
    </location>
</feature>
<dbReference type="RefSeq" id="WP_062419668.1">
    <property type="nucleotide sequence ID" value="NZ_BBXZ01000175.1"/>
</dbReference>
<dbReference type="EC" id="3.6.1.73" evidence="11"/>
<dbReference type="Pfam" id="PF01931">
    <property type="entry name" value="NTPase_I-T"/>
    <property type="match status" value="1"/>
</dbReference>
<dbReference type="NCBIfam" id="NF003459">
    <property type="entry name" value="PRK05074.1"/>
    <property type="match status" value="1"/>
</dbReference>
<dbReference type="PANTHER" id="PTHR34699">
    <property type="match status" value="1"/>
</dbReference>
<dbReference type="HAMAP" id="MF_00648">
    <property type="entry name" value="Non_canon_purine_NTPase_YjjX"/>
    <property type="match status" value="1"/>
</dbReference>
<dbReference type="FunFam" id="3.90.950.10:FF:000002">
    <property type="entry name" value="Inosine/xanthosine triphosphatase"/>
    <property type="match status" value="1"/>
</dbReference>
<dbReference type="AlphaFoldDB" id="A0A0M8JS31"/>
<evidence type="ECO:0000256" key="7">
    <source>
        <dbReference type="ARBA" id="ARBA00023211"/>
    </source>
</evidence>
<evidence type="ECO:0000256" key="10">
    <source>
        <dbReference type="ARBA" id="ARBA00060855"/>
    </source>
</evidence>
<keyword evidence="3 11" id="KW-0547">Nucleotide-binding</keyword>
<dbReference type="GO" id="GO:0006772">
    <property type="term" value="P:thiamine metabolic process"/>
    <property type="evidence" value="ECO:0007669"/>
    <property type="project" value="TreeGrafter"/>
</dbReference>
<evidence type="ECO:0000256" key="5">
    <source>
        <dbReference type="ARBA" id="ARBA00022842"/>
    </source>
</evidence>
<sequence>MRRVVLASDNPAKLAAVRSGFQRMFPEEPLAFDGVNVPSEVAEQPFSDEETLRGAFNRARNAARQNPQADFWVGVEGGVEEMGGGLAAFAWVVILAEGCSGKARTGAFFLPPAVAEWVRQGVALGEADDRVFGRNGSSRQNGAVGLLTGDVLDRAGLISEGVVLALIPFKNRDLYG</sequence>
<feature type="binding site" evidence="11">
    <location>
        <position position="68"/>
    </location>
    <ligand>
        <name>Mg(2+)</name>
        <dbReference type="ChEBI" id="CHEBI:18420"/>
    </ligand>
</feature>
<evidence type="ECO:0000313" key="14">
    <source>
        <dbReference type="EMBL" id="KPL81806.1"/>
    </source>
</evidence>
<organism evidence="13">
    <name type="scientific">Levilinea saccharolytica</name>
    <dbReference type="NCBI Taxonomy" id="229921"/>
    <lineage>
        <taxon>Bacteria</taxon>
        <taxon>Bacillati</taxon>
        <taxon>Chloroflexota</taxon>
        <taxon>Anaerolineae</taxon>
        <taxon>Anaerolineales</taxon>
        <taxon>Anaerolineaceae</taxon>
        <taxon>Levilinea</taxon>
    </lineage>
</organism>
<keyword evidence="5 11" id="KW-0460">Magnesium</keyword>
<evidence type="ECO:0000256" key="4">
    <source>
        <dbReference type="ARBA" id="ARBA00022801"/>
    </source>
</evidence>
<evidence type="ECO:0000313" key="13">
    <source>
        <dbReference type="EMBL" id="GAP19385.1"/>
    </source>
</evidence>
<dbReference type="NCBIfam" id="TIGR00258">
    <property type="entry name" value="inosine/xanthosine triphosphatase"/>
    <property type="match status" value="1"/>
</dbReference>
<dbReference type="STRING" id="229921.ADN01_09455"/>
<dbReference type="EMBL" id="DF967975">
    <property type="protein sequence ID" value="GAP19385.1"/>
    <property type="molecule type" value="Genomic_DNA"/>
</dbReference>
<gene>
    <name evidence="14" type="ORF">ADN01_09455</name>
    <name evidence="13" type="ORF">LSAC_03287</name>
</gene>
<keyword evidence="4 11" id="KW-0378">Hydrolase</keyword>
<dbReference type="Proteomes" id="UP000050501">
    <property type="component" value="Unassembled WGS sequence"/>
</dbReference>
<comment type="caution">
    <text evidence="11">Lacks conserved residue(s) required for the propagation of feature annotation.</text>
</comment>
<protein>
    <recommendedName>
        <fullName evidence="11">Probable inosine/xanthosine triphosphatase</fullName>
        <shortName evidence="11">ITPase/XTPase</shortName>
        <ecNumber evidence="11">3.6.1.73</ecNumber>
    </recommendedName>
    <alternativeName>
        <fullName evidence="11">Non-canonical purine NTP phosphatase</fullName>
    </alternativeName>
    <alternativeName>
        <fullName evidence="11">Non-standard purine NTP phosphatase</fullName>
    </alternativeName>
    <alternativeName>
        <fullName evidence="11">Nucleoside-triphosphate phosphatase</fullName>
        <shortName evidence="11">NTPase</shortName>
    </alternativeName>
</protein>
<dbReference type="GO" id="GO:0000166">
    <property type="term" value="F:nucleotide binding"/>
    <property type="evidence" value="ECO:0007669"/>
    <property type="project" value="UniProtKB-KW"/>
</dbReference>
<comment type="subunit">
    <text evidence="11">Homodimer.</text>
</comment>
<dbReference type="InterPro" id="IPR002786">
    <property type="entry name" value="Non_canon_purine_NTPase"/>
</dbReference>
<dbReference type="GO" id="GO:0103023">
    <property type="term" value="F:ITPase activity"/>
    <property type="evidence" value="ECO:0007669"/>
    <property type="project" value="UniProtKB-EC"/>
</dbReference>
<proteinExistence type="inferred from homology"/>
<comment type="function">
    <text evidence="11">Phosphatase that hydrolyzes non-canonical purine nucleotides such as XTP and ITP to their respective diphosphate derivatives. Probably excludes non-canonical purines from DNA/RNA precursor pool, thus preventing their incorporation into DNA/RNA and avoiding chromosomal lesions.</text>
</comment>
<evidence type="ECO:0000256" key="1">
    <source>
        <dbReference type="ARBA" id="ARBA00001936"/>
    </source>
</evidence>
<evidence type="ECO:0000256" key="11">
    <source>
        <dbReference type="HAMAP-Rule" id="MF_00648"/>
    </source>
</evidence>
<keyword evidence="15" id="KW-1185">Reference proteome</keyword>
<evidence type="ECO:0000313" key="15">
    <source>
        <dbReference type="Proteomes" id="UP000050501"/>
    </source>
</evidence>
<comment type="catalytic activity">
    <reaction evidence="9 11">
        <text>XTP + H2O = XDP + phosphate + H(+)</text>
        <dbReference type="Rhea" id="RHEA:28406"/>
        <dbReference type="ChEBI" id="CHEBI:15377"/>
        <dbReference type="ChEBI" id="CHEBI:15378"/>
        <dbReference type="ChEBI" id="CHEBI:43474"/>
        <dbReference type="ChEBI" id="CHEBI:59884"/>
        <dbReference type="ChEBI" id="CHEBI:61314"/>
        <dbReference type="EC" id="3.6.1.73"/>
    </reaction>
</comment>
<evidence type="ECO:0000259" key="12">
    <source>
        <dbReference type="Pfam" id="PF01931"/>
    </source>
</evidence>
<evidence type="ECO:0000256" key="8">
    <source>
        <dbReference type="ARBA" id="ARBA00048174"/>
    </source>
</evidence>
<keyword evidence="2 11" id="KW-0479">Metal-binding</keyword>
<dbReference type="GO" id="GO:0009117">
    <property type="term" value="P:nucleotide metabolic process"/>
    <property type="evidence" value="ECO:0007669"/>
    <property type="project" value="UniProtKB-KW"/>
</dbReference>
<keyword evidence="7 11" id="KW-0464">Manganese</keyword>
<dbReference type="GO" id="GO:0046872">
    <property type="term" value="F:metal ion binding"/>
    <property type="evidence" value="ECO:0007669"/>
    <property type="project" value="UniProtKB-KW"/>
</dbReference>
<evidence type="ECO:0000256" key="9">
    <source>
        <dbReference type="ARBA" id="ARBA00048781"/>
    </source>
</evidence>
<reference evidence="14 15" key="2">
    <citation type="submission" date="2015-07" db="EMBL/GenBank/DDBJ databases">
        <title>Genome sequence of Levilinea saccharolytica DSM 16555.</title>
        <authorList>
            <person name="Hemp J."/>
            <person name="Ward L.M."/>
            <person name="Pace L.A."/>
            <person name="Fischer W.W."/>
        </authorList>
    </citation>
    <scope>NUCLEOTIDE SEQUENCE [LARGE SCALE GENOMIC DNA]</scope>
    <source>
        <strain evidence="14 15">KIBI-1</strain>
    </source>
</reference>
<keyword evidence="6 11" id="KW-0546">Nucleotide metabolism</keyword>
<comment type="cofactor">
    <cofactor evidence="11">
        <name>Mg(2+)</name>
        <dbReference type="ChEBI" id="CHEBI:18420"/>
    </cofactor>
    <cofactor evidence="11">
        <name>Mn(2+)</name>
        <dbReference type="ChEBI" id="CHEBI:29035"/>
    </cofactor>
    <text evidence="11">Binds 1 divalent metal cation per subunit; can use either Mg(2+) or Mn(2+).</text>
</comment>
<accession>A0A0M8JS31</accession>
<dbReference type="SUPFAM" id="SSF52972">
    <property type="entry name" value="ITPase-like"/>
    <property type="match status" value="1"/>
</dbReference>
<evidence type="ECO:0000256" key="2">
    <source>
        <dbReference type="ARBA" id="ARBA00022723"/>
    </source>
</evidence>
<comment type="similarity">
    <text evidence="10 11">Belongs to the YjjX NTPase family.</text>
</comment>
<dbReference type="InterPro" id="IPR029001">
    <property type="entry name" value="ITPase-like_fam"/>
</dbReference>
<reference evidence="13" key="1">
    <citation type="journal article" date="2015" name="Genome Announc.">
        <title>Draft Genome Sequences of Anaerolinea thermolimosa IMO-1, Bellilinea caldifistulae GOMI-1, Leptolinea tardivitalis YMTK-2, Levilinea saccharolytica KIBI-1, Longilinea arvoryzae KOME-1, Previously Described as Members of the Class Anaerolineae (Chloroflexi).</title>
        <authorList>
            <person name="Matsuura N."/>
            <person name="Tourlousse M.D."/>
            <person name="Ohashi A."/>
            <person name="Hugenholtz P."/>
            <person name="Sekiguchi Y."/>
        </authorList>
    </citation>
    <scope>NUCLEOTIDE SEQUENCE</scope>
    <source>
        <strain evidence="13">KIBI-1</strain>
    </source>
</reference>
<dbReference type="Gene3D" id="3.90.950.10">
    <property type="match status" value="1"/>
</dbReference>
<evidence type="ECO:0000256" key="6">
    <source>
        <dbReference type="ARBA" id="ARBA00023080"/>
    </source>
</evidence>
<comment type="cofactor">
    <cofactor evidence="1">
        <name>Mn(2+)</name>
        <dbReference type="ChEBI" id="CHEBI:29035"/>
    </cofactor>
</comment>
<dbReference type="OrthoDB" id="164951at2"/>
<dbReference type="PANTHER" id="PTHR34699:SF2">
    <property type="entry name" value="NON-CANONICAL PURINE NTP PHOSPHATASE_PRRC1 DOMAIN-CONTAINING PROTEIN"/>
    <property type="match status" value="1"/>
</dbReference>
<dbReference type="EMBL" id="LGCM01000035">
    <property type="protein sequence ID" value="KPL81806.1"/>
    <property type="molecule type" value="Genomic_DNA"/>
</dbReference>
<dbReference type="InterPro" id="IPR050299">
    <property type="entry name" value="YjjX_NTPase"/>
</dbReference>
<dbReference type="InterPro" id="IPR026533">
    <property type="entry name" value="NTPase/PRRC1"/>
</dbReference>
<evidence type="ECO:0000256" key="3">
    <source>
        <dbReference type="ARBA" id="ARBA00022741"/>
    </source>
</evidence>
<name>A0A0M8JS31_9CHLR</name>
<comment type="catalytic activity">
    <reaction evidence="8 11">
        <text>ITP + H2O = IDP + phosphate + H(+)</text>
        <dbReference type="Rhea" id="RHEA:28330"/>
        <dbReference type="ChEBI" id="CHEBI:15377"/>
        <dbReference type="ChEBI" id="CHEBI:15378"/>
        <dbReference type="ChEBI" id="CHEBI:43474"/>
        <dbReference type="ChEBI" id="CHEBI:58280"/>
        <dbReference type="ChEBI" id="CHEBI:61402"/>
        <dbReference type="EC" id="3.6.1.73"/>
    </reaction>
</comment>